<keyword evidence="3" id="KW-1185">Reference proteome</keyword>
<keyword evidence="1" id="KW-0472">Membrane</keyword>
<gene>
    <name evidence="2" type="ORF">O9Z63_08920</name>
</gene>
<dbReference type="RefSeq" id="WP_270128954.1">
    <property type="nucleotide sequence ID" value="NZ_CP115396.1"/>
</dbReference>
<feature type="transmembrane region" description="Helical" evidence="1">
    <location>
        <begin position="50"/>
        <end position="81"/>
    </location>
</feature>
<dbReference type="EMBL" id="CP115396">
    <property type="protein sequence ID" value="WBO86369.1"/>
    <property type="molecule type" value="Genomic_DNA"/>
</dbReference>
<evidence type="ECO:0008006" key="4">
    <source>
        <dbReference type="Google" id="ProtNLM"/>
    </source>
</evidence>
<keyword evidence="1" id="KW-1133">Transmembrane helix</keyword>
<evidence type="ECO:0000313" key="2">
    <source>
        <dbReference type="EMBL" id="WBO86369.1"/>
    </source>
</evidence>
<proteinExistence type="predicted"/>
<reference evidence="2 3" key="1">
    <citation type="journal article" date="2011" name="Int. J. Syst. Evol. Microbiol.">
        <title>Hymenobacter yonginensis sp. nov., isolated from a mesotrophic artificial lake.</title>
        <authorList>
            <person name="Joung Y."/>
            <person name="Cho S.H."/>
            <person name="Kim H."/>
            <person name="Kim S.B."/>
            <person name="Joh K."/>
        </authorList>
    </citation>
    <scope>NUCLEOTIDE SEQUENCE [LARGE SCALE GENOMIC DNA]</scope>
    <source>
        <strain evidence="2 3">KCTC 22745</strain>
    </source>
</reference>
<evidence type="ECO:0000313" key="3">
    <source>
        <dbReference type="Proteomes" id="UP001211872"/>
    </source>
</evidence>
<sequence length="204" mass="23769">MTITNLFPALQAIYRDLQQPNSAVELRYSATTVTLHSPADRLLSKQVQEVILIVVLVVMAGVSFYSGSYFVLLWAVALGAWHWYKGHKDQHDFNVLRFQNTLILDVTERQVRIEYHNPHYQEHVQAQETLKFEDILQVGVRIRKRRIGSEMPDFGQLFFTLADDTLLYVAELPDERIAHNLAHVFQQSIGLPTQPWREKPWFRP</sequence>
<name>A0ABY7PU39_9BACT</name>
<accession>A0ABY7PU39</accession>
<evidence type="ECO:0000256" key="1">
    <source>
        <dbReference type="SAM" id="Phobius"/>
    </source>
</evidence>
<organism evidence="2 3">
    <name type="scientific">Hymenobacter yonginensis</name>
    <dbReference type="NCBI Taxonomy" id="748197"/>
    <lineage>
        <taxon>Bacteria</taxon>
        <taxon>Pseudomonadati</taxon>
        <taxon>Bacteroidota</taxon>
        <taxon>Cytophagia</taxon>
        <taxon>Cytophagales</taxon>
        <taxon>Hymenobacteraceae</taxon>
        <taxon>Hymenobacter</taxon>
    </lineage>
</organism>
<keyword evidence="1" id="KW-0812">Transmembrane</keyword>
<dbReference type="Proteomes" id="UP001211872">
    <property type="component" value="Chromosome"/>
</dbReference>
<protein>
    <recommendedName>
        <fullName evidence="4">YcxB-like protein domain-containing protein</fullName>
    </recommendedName>
</protein>